<evidence type="ECO:0000256" key="1">
    <source>
        <dbReference type="SAM" id="MobiDB-lite"/>
    </source>
</evidence>
<dbReference type="Pfam" id="PF13508">
    <property type="entry name" value="Acetyltransf_7"/>
    <property type="match status" value="1"/>
</dbReference>
<dbReference type="GO" id="GO:0008080">
    <property type="term" value="F:N-acetyltransferase activity"/>
    <property type="evidence" value="ECO:0007669"/>
    <property type="project" value="InterPro"/>
</dbReference>
<keyword evidence="4" id="KW-1185">Reference proteome</keyword>
<comment type="caution">
    <text evidence="3">The sequence shown here is derived from an EMBL/GenBank/DDBJ whole genome shotgun (WGS) entry which is preliminary data.</text>
</comment>
<dbReference type="PANTHER" id="PTHR13538">
    <property type="entry name" value="N-ACETYLTRANSFERASE 6"/>
    <property type="match status" value="1"/>
</dbReference>
<feature type="compositionally biased region" description="Basic and acidic residues" evidence="1">
    <location>
        <begin position="205"/>
        <end position="224"/>
    </location>
</feature>
<feature type="domain" description="N-acetyltransferase" evidence="2">
    <location>
        <begin position="26"/>
        <end position="173"/>
    </location>
</feature>
<dbReference type="InterPro" id="IPR000182">
    <property type="entry name" value="GNAT_dom"/>
</dbReference>
<dbReference type="CDD" id="cd04301">
    <property type="entry name" value="NAT_SF"/>
    <property type="match status" value="1"/>
</dbReference>
<dbReference type="GO" id="GO:0005737">
    <property type="term" value="C:cytoplasm"/>
    <property type="evidence" value="ECO:0007669"/>
    <property type="project" value="TreeGrafter"/>
</dbReference>
<organism evidence="3 4">
    <name type="scientific">Elysia marginata</name>
    <dbReference type="NCBI Taxonomy" id="1093978"/>
    <lineage>
        <taxon>Eukaryota</taxon>
        <taxon>Metazoa</taxon>
        <taxon>Spiralia</taxon>
        <taxon>Lophotrochozoa</taxon>
        <taxon>Mollusca</taxon>
        <taxon>Gastropoda</taxon>
        <taxon>Heterobranchia</taxon>
        <taxon>Euthyneura</taxon>
        <taxon>Panpulmonata</taxon>
        <taxon>Sacoglossa</taxon>
        <taxon>Placobranchoidea</taxon>
        <taxon>Plakobranchidae</taxon>
        <taxon>Elysia</taxon>
    </lineage>
</organism>
<dbReference type="Proteomes" id="UP000762676">
    <property type="component" value="Unassembled WGS sequence"/>
</dbReference>
<evidence type="ECO:0000259" key="2">
    <source>
        <dbReference type="PROSITE" id="PS51186"/>
    </source>
</evidence>
<evidence type="ECO:0000313" key="4">
    <source>
        <dbReference type="Proteomes" id="UP000762676"/>
    </source>
</evidence>
<dbReference type="InterPro" id="IPR039840">
    <property type="entry name" value="NAA80"/>
</dbReference>
<name>A0AAV4H601_9GAST</name>
<dbReference type="PANTHER" id="PTHR13538:SF4">
    <property type="entry name" value="N-ALPHA-ACETYLTRANSFERASE 80"/>
    <property type="match status" value="1"/>
</dbReference>
<dbReference type="EMBL" id="BMAT01005449">
    <property type="protein sequence ID" value="GFR93149.1"/>
    <property type="molecule type" value="Genomic_DNA"/>
</dbReference>
<dbReference type="AlphaFoldDB" id="A0AAV4H601"/>
<feature type="compositionally biased region" description="Polar residues" evidence="1">
    <location>
        <begin position="180"/>
        <end position="204"/>
    </location>
</feature>
<proteinExistence type="predicted"/>
<sequence>MVPRDSIGHGYLRLCRGIVLRYSVPLSLPPPPTHTHIMSCAASITGLTLVQPQSSNHSINKSTDSLPVSLAFVKRSGKSDQVLGFSKISAVQGINEAGLVESVVLREKDRGKGLGRVLMNLTEEYGHRLGIKTMYLSTKDKEGFYSRLGYEKCQPVLSLGANAHRVPESMLRHFMAAPASTKTQSLSSDEQFKSTGAMTRTNASETEKHKLASQQTEKHKLASL</sequence>
<gene>
    <name evidence="3" type="ORF">ElyMa_002635300</name>
</gene>
<dbReference type="PROSITE" id="PS51186">
    <property type="entry name" value="GNAT"/>
    <property type="match status" value="1"/>
</dbReference>
<dbReference type="SUPFAM" id="SSF55729">
    <property type="entry name" value="Acyl-CoA N-acyltransferases (Nat)"/>
    <property type="match status" value="1"/>
</dbReference>
<feature type="region of interest" description="Disordered" evidence="1">
    <location>
        <begin position="180"/>
        <end position="224"/>
    </location>
</feature>
<accession>A0AAV4H601</accession>
<reference evidence="3 4" key="1">
    <citation type="journal article" date="2021" name="Elife">
        <title>Chloroplast acquisition without the gene transfer in kleptoplastic sea slugs, Plakobranchus ocellatus.</title>
        <authorList>
            <person name="Maeda T."/>
            <person name="Takahashi S."/>
            <person name="Yoshida T."/>
            <person name="Shimamura S."/>
            <person name="Takaki Y."/>
            <person name="Nagai Y."/>
            <person name="Toyoda A."/>
            <person name="Suzuki Y."/>
            <person name="Arimoto A."/>
            <person name="Ishii H."/>
            <person name="Satoh N."/>
            <person name="Nishiyama T."/>
            <person name="Hasebe M."/>
            <person name="Maruyama T."/>
            <person name="Minagawa J."/>
            <person name="Obokata J."/>
            <person name="Shigenobu S."/>
        </authorList>
    </citation>
    <scope>NUCLEOTIDE SEQUENCE [LARGE SCALE GENOMIC DNA]</scope>
</reference>
<dbReference type="GO" id="GO:1905502">
    <property type="term" value="F:acetyl-CoA binding"/>
    <property type="evidence" value="ECO:0007669"/>
    <property type="project" value="TreeGrafter"/>
</dbReference>
<dbReference type="Gene3D" id="3.40.630.30">
    <property type="match status" value="1"/>
</dbReference>
<protein>
    <submittedName>
        <fullName evidence="3">N-acetyltransferase 6</fullName>
    </submittedName>
</protein>
<dbReference type="InterPro" id="IPR016181">
    <property type="entry name" value="Acyl_CoA_acyltransferase"/>
</dbReference>
<evidence type="ECO:0000313" key="3">
    <source>
        <dbReference type="EMBL" id="GFR93149.1"/>
    </source>
</evidence>